<dbReference type="GO" id="GO:0030968">
    <property type="term" value="P:endoplasmic reticulum unfolded protein response"/>
    <property type="evidence" value="ECO:0007669"/>
    <property type="project" value="TreeGrafter"/>
</dbReference>
<dbReference type="PANTHER" id="PTHR12943">
    <property type="entry name" value="HOMOCYSTEINE-RESPONSIVE ENDOPLASMIC RETICULUM-RESIDENT UNIQUITIN-LIKE DOMAIN HERPUD PROTEIN FAMILY MEMBER"/>
    <property type="match status" value="1"/>
</dbReference>
<evidence type="ECO:0008006" key="5">
    <source>
        <dbReference type="Google" id="ProtNLM"/>
    </source>
</evidence>
<dbReference type="EMBL" id="JAGHQM010000112">
    <property type="protein sequence ID" value="KAH0565293.1"/>
    <property type="molecule type" value="Genomic_DNA"/>
</dbReference>
<feature type="compositionally biased region" description="Polar residues" evidence="1">
    <location>
        <begin position="122"/>
        <end position="134"/>
    </location>
</feature>
<keyword evidence="2" id="KW-0812">Transmembrane</keyword>
<protein>
    <recommendedName>
        <fullName evidence="5">Ubiquitin-like domain-containing protein</fullName>
    </recommendedName>
</protein>
<dbReference type="PANTHER" id="PTHR12943:SF27">
    <property type="entry name" value="HOMOCYSTEINE-INDUCED ENDOPLASMIC RETICULUM PROTEIN, ISOFORM A"/>
    <property type="match status" value="1"/>
</dbReference>
<evidence type="ECO:0000313" key="4">
    <source>
        <dbReference type="Proteomes" id="UP000750711"/>
    </source>
</evidence>
<keyword evidence="2" id="KW-1133">Transmembrane helix</keyword>
<feature type="region of interest" description="Disordered" evidence="1">
    <location>
        <begin position="535"/>
        <end position="564"/>
    </location>
</feature>
<dbReference type="SUPFAM" id="SSF54236">
    <property type="entry name" value="Ubiquitin-like"/>
    <property type="match status" value="1"/>
</dbReference>
<feature type="region of interest" description="Disordered" evidence="1">
    <location>
        <begin position="657"/>
        <end position="689"/>
    </location>
</feature>
<organism evidence="3 4">
    <name type="scientific">Trichoglossum hirsutum</name>
    <dbReference type="NCBI Taxonomy" id="265104"/>
    <lineage>
        <taxon>Eukaryota</taxon>
        <taxon>Fungi</taxon>
        <taxon>Dikarya</taxon>
        <taxon>Ascomycota</taxon>
        <taxon>Pezizomycotina</taxon>
        <taxon>Geoglossomycetes</taxon>
        <taxon>Geoglossales</taxon>
        <taxon>Geoglossaceae</taxon>
        <taxon>Trichoglossum</taxon>
    </lineage>
</organism>
<proteinExistence type="predicted"/>
<dbReference type="InterPro" id="IPR029071">
    <property type="entry name" value="Ubiquitin-like_domsf"/>
</dbReference>
<keyword evidence="4" id="KW-1185">Reference proteome</keyword>
<feature type="transmembrane region" description="Helical" evidence="2">
    <location>
        <begin position="587"/>
        <end position="606"/>
    </location>
</feature>
<reference evidence="3" key="1">
    <citation type="submission" date="2021-03" db="EMBL/GenBank/DDBJ databases">
        <title>Comparative genomics and phylogenomic investigation of the class Geoglossomycetes provide insights into ecological specialization and systematics.</title>
        <authorList>
            <person name="Melie T."/>
            <person name="Pirro S."/>
            <person name="Miller A.N."/>
            <person name="Quandt A."/>
        </authorList>
    </citation>
    <scope>NUCLEOTIDE SEQUENCE</scope>
    <source>
        <strain evidence="3">CAQ_001_2017</strain>
    </source>
</reference>
<sequence length="808" mass="86346">MSSEDASSEQAKPGGSSSGGNPYTSPPEGASSISISILSPSAELPHQLVFPCVSIASTVGDLKRRIRDAVPSKPELERLRLIHRGRMLSRDTDTMLDVFGPTAIDDSSAKSLHLVLRPLVSDPSTSGPPNSSLGRRSPNPTLPRFTPAPHGQARGGALTEPLDHNLLEHNRGVLRTRPAGYGQMNNLPAPLAPEGTINGQPTPTFARYVTHQQQMRTSGEMAGLQPGAIPATGNPDWPNNHDASQTNHVAPEGPPSGQNPLTPGASGGFTRTHTGPHRWHTTVNYSTVTIPSVGHATARVGSTSRMGSTIPQNVGPGAIAGMPGIPGFHDLSALLAAAAAGQAAAISTQHGFPVFPGLPTAANQVPLNTAARSHSPQVSNELDLSLAQVNQLRDQINALRQRLSSRLGSSLPRSDNTSSSDEQLRSSVLRPTTTIRFPSPEDSSRSDTHTAPTASNTHSSINPSDQASILRTEPQGVNPNITTPLEFRRSPDPVAYILFSSSGPHALVVSPYGLYSSGVPRNHNVQRAVEHIHGNQQSNEPHLPDPERHRGVPQAAHQNNQRRPNLRARVAENGIPFVRLLQGLAPLGANIWLIARLIGFVVLFTGNSSWQRTILLALGATAVFLVQTGVLEPVIELVWGPVRRHIESVLLSADRRRTPDATRNAQNADAGDNEVEHTRPQEQLQRPEPENAAARLVREHQQRQRTWVFEVIRAMERAIILFIASLVPGIGERHIAELDAAQQMEQAANERRAEAETQEQIAAHVEAEGPDADNTDQGQGDGASGVGAVPEPDSGNRDQAADGLENAT</sequence>
<comment type="caution">
    <text evidence="3">The sequence shown here is derived from an EMBL/GenBank/DDBJ whole genome shotgun (WGS) entry which is preliminary data.</text>
</comment>
<dbReference type="AlphaFoldDB" id="A0A9P8RT81"/>
<keyword evidence="2" id="KW-0472">Membrane</keyword>
<evidence type="ECO:0000313" key="3">
    <source>
        <dbReference type="EMBL" id="KAH0565293.1"/>
    </source>
</evidence>
<feature type="region of interest" description="Disordered" evidence="1">
    <location>
        <begin position="407"/>
        <end position="487"/>
    </location>
</feature>
<feature type="compositionally biased region" description="Polar residues" evidence="1">
    <location>
        <begin position="449"/>
        <end position="483"/>
    </location>
</feature>
<evidence type="ECO:0000256" key="2">
    <source>
        <dbReference type="SAM" id="Phobius"/>
    </source>
</evidence>
<feature type="compositionally biased region" description="Basic and acidic residues" evidence="1">
    <location>
        <begin position="674"/>
        <end position="689"/>
    </location>
</feature>
<feature type="transmembrane region" description="Helical" evidence="2">
    <location>
        <begin position="613"/>
        <end position="631"/>
    </location>
</feature>
<name>A0A9P8RT81_9PEZI</name>
<dbReference type="InterPro" id="IPR039751">
    <property type="entry name" value="HERPUD1/2"/>
</dbReference>
<feature type="region of interest" description="Disordered" evidence="1">
    <location>
        <begin position="120"/>
        <end position="158"/>
    </location>
</feature>
<feature type="region of interest" description="Disordered" evidence="1">
    <location>
        <begin position="746"/>
        <end position="808"/>
    </location>
</feature>
<dbReference type="Gene3D" id="3.10.20.90">
    <property type="entry name" value="Phosphatidylinositol 3-kinase Catalytic Subunit, Chain A, domain 1"/>
    <property type="match status" value="1"/>
</dbReference>
<feature type="region of interest" description="Disordered" evidence="1">
    <location>
        <begin position="230"/>
        <end position="279"/>
    </location>
</feature>
<dbReference type="Proteomes" id="UP000750711">
    <property type="component" value="Unassembled WGS sequence"/>
</dbReference>
<evidence type="ECO:0000256" key="1">
    <source>
        <dbReference type="SAM" id="MobiDB-lite"/>
    </source>
</evidence>
<feature type="region of interest" description="Disordered" evidence="1">
    <location>
        <begin position="1"/>
        <end position="32"/>
    </location>
</feature>
<gene>
    <name evidence="3" type="ORF">GP486_001313</name>
</gene>
<feature type="compositionally biased region" description="Polar residues" evidence="1">
    <location>
        <begin position="1"/>
        <end position="10"/>
    </location>
</feature>
<accession>A0A9P8RT81</accession>
<feature type="compositionally biased region" description="Polar residues" evidence="1">
    <location>
        <begin position="415"/>
        <end position="436"/>
    </location>
</feature>